<name>X0RX74_9ZZZZ</name>
<feature type="non-terminal residue" evidence="2">
    <location>
        <position position="68"/>
    </location>
</feature>
<evidence type="ECO:0000313" key="2">
    <source>
        <dbReference type="EMBL" id="GAF73408.1"/>
    </source>
</evidence>
<dbReference type="SMART" id="SM00834">
    <property type="entry name" value="CxxC_CXXC_SSSS"/>
    <property type="match status" value="1"/>
</dbReference>
<proteinExistence type="predicted"/>
<evidence type="ECO:0000259" key="1">
    <source>
        <dbReference type="SMART" id="SM00834"/>
    </source>
</evidence>
<gene>
    <name evidence="2" type="ORF">S01H1_10665</name>
</gene>
<dbReference type="InterPro" id="IPR013429">
    <property type="entry name" value="Regulatory_FmdB_Zinc_ribbon"/>
</dbReference>
<feature type="domain" description="Putative regulatory protein FmdB zinc ribbon" evidence="1">
    <location>
        <begin position="1"/>
        <end position="38"/>
    </location>
</feature>
<sequence>MPLYEYQCECGNEEEVLLPFQHPGQICECGKVMQLKVSSYSFAFKQYARDMAKDSLNSRGGGFPDVNK</sequence>
<comment type="caution">
    <text evidence="2">The sequence shown here is derived from an EMBL/GenBank/DDBJ whole genome shotgun (WGS) entry which is preliminary data.</text>
</comment>
<dbReference type="AlphaFoldDB" id="X0RX74"/>
<accession>X0RX74</accession>
<reference evidence="2" key="1">
    <citation type="journal article" date="2014" name="Front. Microbiol.">
        <title>High frequency of phylogenetically diverse reductive dehalogenase-homologous genes in deep subseafloor sedimentary metagenomes.</title>
        <authorList>
            <person name="Kawai M."/>
            <person name="Futagami T."/>
            <person name="Toyoda A."/>
            <person name="Takaki Y."/>
            <person name="Nishi S."/>
            <person name="Hori S."/>
            <person name="Arai W."/>
            <person name="Tsubouchi T."/>
            <person name="Morono Y."/>
            <person name="Uchiyama I."/>
            <person name="Ito T."/>
            <person name="Fujiyama A."/>
            <person name="Inagaki F."/>
            <person name="Takami H."/>
        </authorList>
    </citation>
    <scope>NUCLEOTIDE SEQUENCE</scope>
    <source>
        <strain evidence="2">Expedition CK06-06</strain>
    </source>
</reference>
<protein>
    <recommendedName>
        <fullName evidence="1">Putative regulatory protein FmdB zinc ribbon domain-containing protein</fullName>
    </recommendedName>
</protein>
<dbReference type="EMBL" id="BARS01005437">
    <property type="protein sequence ID" value="GAF73408.1"/>
    <property type="molecule type" value="Genomic_DNA"/>
</dbReference>
<organism evidence="2">
    <name type="scientific">marine sediment metagenome</name>
    <dbReference type="NCBI Taxonomy" id="412755"/>
    <lineage>
        <taxon>unclassified sequences</taxon>
        <taxon>metagenomes</taxon>
        <taxon>ecological metagenomes</taxon>
    </lineage>
</organism>